<dbReference type="PANTHER" id="PTHR33986">
    <property type="entry name" value="OS02G0535700 PROTEIN"/>
    <property type="match status" value="1"/>
</dbReference>
<keyword evidence="2" id="KW-1185">Reference proteome</keyword>
<accession>A0ABV5I0T3</accession>
<dbReference type="PANTHER" id="PTHR33986:SF15">
    <property type="entry name" value="MITOCHONDRIAL FISSION PROTEIN ELM1"/>
    <property type="match status" value="1"/>
</dbReference>
<evidence type="ECO:0000313" key="2">
    <source>
        <dbReference type="Proteomes" id="UP001589670"/>
    </source>
</evidence>
<dbReference type="RefSeq" id="WP_377069830.1">
    <property type="nucleotide sequence ID" value="NZ_JBHMEC010000017.1"/>
</dbReference>
<dbReference type="InterPro" id="IPR009367">
    <property type="entry name" value="Elm1-like"/>
</dbReference>
<dbReference type="Proteomes" id="UP001589670">
    <property type="component" value="Unassembled WGS sequence"/>
</dbReference>
<protein>
    <submittedName>
        <fullName evidence="1">Mitochondrial fission ELM1 family protein</fullName>
    </submittedName>
</protein>
<gene>
    <name evidence="1" type="ORF">ACFFU4_11070</name>
</gene>
<reference evidence="1 2" key="1">
    <citation type="submission" date="2024-09" db="EMBL/GenBank/DDBJ databases">
        <authorList>
            <person name="Sun Q."/>
            <person name="Mori K."/>
        </authorList>
    </citation>
    <scope>NUCLEOTIDE SEQUENCE [LARGE SCALE GENOMIC DNA]</scope>
    <source>
        <strain evidence="1 2">CECT 9424</strain>
    </source>
</reference>
<name>A0ABV5I0T3_9RHOB</name>
<dbReference type="Pfam" id="PF06258">
    <property type="entry name" value="Mito_fiss_Elm1"/>
    <property type="match status" value="1"/>
</dbReference>
<dbReference type="EMBL" id="JBHMEC010000017">
    <property type="protein sequence ID" value="MFB9150288.1"/>
    <property type="molecule type" value="Genomic_DNA"/>
</dbReference>
<comment type="caution">
    <text evidence="1">The sequence shown here is derived from an EMBL/GenBank/DDBJ whole genome shotgun (WGS) entry which is preliminary data.</text>
</comment>
<evidence type="ECO:0000313" key="1">
    <source>
        <dbReference type="EMBL" id="MFB9150288.1"/>
    </source>
</evidence>
<proteinExistence type="predicted"/>
<organism evidence="1 2">
    <name type="scientific">Roseovarius ramblicola</name>
    <dbReference type="NCBI Taxonomy" id="2022336"/>
    <lineage>
        <taxon>Bacteria</taxon>
        <taxon>Pseudomonadati</taxon>
        <taxon>Pseudomonadota</taxon>
        <taxon>Alphaproteobacteria</taxon>
        <taxon>Rhodobacterales</taxon>
        <taxon>Roseobacteraceae</taxon>
        <taxon>Roseovarius</taxon>
    </lineage>
</organism>
<sequence length="370" mass="40217">MNEGDAGTAPRVWCLLGRKAGDNTQVLALAGALGWPFEEKRILARAWELLPHLLSGPTLMGIDRQASSPLSAPWPDLVISAGRRNEPVARWIRDRAGGGVRLVHIGRPWAPPACYDLVVSTPQYFLDPAPNVLVNPLPMHRFTREGVDAAAARAAPGLAHLPRPFTTVLIGGDSGPFVFTRDKARHLAEGVNRLVAATGGAALVTGSPRTPRAVAQAFLDALDVPAHTYWWHDRADGDENPYAAFLGLAERFVVTGESMSMIAEAASLGRPLYLFDPGDPPGRWWCRAHNFRHKPLSHALAMRLAPVRMRRDISRIQDALVRAGRARWLDEAATLVAAGETWSEKLRPDPSGGAQDAGDRVRALFGRARP</sequence>